<dbReference type="PROSITE" id="PS51635">
    <property type="entry name" value="PNPLA"/>
    <property type="match status" value="1"/>
</dbReference>
<dbReference type="InterPro" id="IPR016035">
    <property type="entry name" value="Acyl_Trfase/lysoPLipase"/>
</dbReference>
<evidence type="ECO:0000259" key="5">
    <source>
        <dbReference type="PROSITE" id="PS51635"/>
    </source>
</evidence>
<dbReference type="EMBL" id="JALJOT010000009">
    <property type="protein sequence ID" value="KAK9907501.1"/>
    <property type="molecule type" value="Genomic_DNA"/>
</dbReference>
<feature type="short sequence motif" description="GXGXXG" evidence="2">
    <location>
        <begin position="174"/>
        <end position="179"/>
    </location>
</feature>
<reference evidence="6 7" key="1">
    <citation type="journal article" date="2024" name="Nat. Commun.">
        <title>Phylogenomics reveals the evolutionary origins of lichenization in chlorophyte algae.</title>
        <authorList>
            <person name="Puginier C."/>
            <person name="Libourel C."/>
            <person name="Otte J."/>
            <person name="Skaloud P."/>
            <person name="Haon M."/>
            <person name="Grisel S."/>
            <person name="Petersen M."/>
            <person name="Berrin J.G."/>
            <person name="Delaux P.M."/>
            <person name="Dal Grande F."/>
            <person name="Keller J."/>
        </authorList>
    </citation>
    <scope>NUCLEOTIDE SEQUENCE [LARGE SCALE GENOMIC DNA]</scope>
    <source>
        <strain evidence="6 7">SAG 216-7</strain>
    </source>
</reference>
<keyword evidence="2 3" id="KW-0378">Hydrolase</keyword>
<evidence type="ECO:0000256" key="3">
    <source>
        <dbReference type="RuleBase" id="RU361262"/>
    </source>
</evidence>
<keyword evidence="1 2" id="KW-0443">Lipid metabolism</keyword>
<comment type="caution">
    <text evidence="2">Lacks conserved residue(s) required for the propagation of feature annotation.</text>
</comment>
<keyword evidence="7" id="KW-1185">Reference proteome</keyword>
<evidence type="ECO:0000313" key="6">
    <source>
        <dbReference type="EMBL" id="KAK9907501.1"/>
    </source>
</evidence>
<gene>
    <name evidence="6" type="ORF">WJX75_004849</name>
</gene>
<dbReference type="SUPFAM" id="SSF52151">
    <property type="entry name" value="FabD/lysophospholipase-like"/>
    <property type="match status" value="1"/>
</dbReference>
<evidence type="ECO:0000313" key="7">
    <source>
        <dbReference type="Proteomes" id="UP001491310"/>
    </source>
</evidence>
<dbReference type="Proteomes" id="UP001491310">
    <property type="component" value="Unassembled WGS sequence"/>
</dbReference>
<comment type="caution">
    <text evidence="6">The sequence shown here is derived from an EMBL/GenBank/DDBJ whole genome shotgun (WGS) entry which is preliminary data.</text>
</comment>
<protein>
    <recommendedName>
        <fullName evidence="3">Patatin</fullName>
        <ecNumber evidence="3">3.1.1.-</ecNumber>
    </recommendedName>
</protein>
<comment type="domain">
    <text evidence="3">The nitrogen atoms of the two glycine residues in the GGXR motif define the oxyanion hole, and stabilize the oxyanion that forms during the nucleophilic attack by the catalytic serine during substrate cleavage.</text>
</comment>
<comment type="similarity">
    <text evidence="3">Belongs to the patatin family.</text>
</comment>
<feature type="active site" description="Nucleophile" evidence="2">
    <location>
        <position position="205"/>
    </location>
</feature>
<accession>A0ABR2YM31</accession>
<organism evidence="6 7">
    <name type="scientific">Coccomyxa subellipsoidea</name>
    <dbReference type="NCBI Taxonomy" id="248742"/>
    <lineage>
        <taxon>Eukaryota</taxon>
        <taxon>Viridiplantae</taxon>
        <taxon>Chlorophyta</taxon>
        <taxon>core chlorophytes</taxon>
        <taxon>Trebouxiophyceae</taxon>
        <taxon>Trebouxiophyceae incertae sedis</taxon>
        <taxon>Coccomyxaceae</taxon>
        <taxon>Coccomyxa</taxon>
    </lineage>
</organism>
<sequence length="485" mass="52314">MRPHVCFNANTKAPNARLFGRLEPGVGKLQPAESTSASKNAEGRHVRRRWPRRSVVASEATATRPAKTILTDLALKRAALQPWELILRRVPVPKPAQTAADIAVDALRAPDGAIVKEGGASGKQIRRTKLHPVAKEQPSHVDHPAVEVVRARMRDGSAPGQRRDGFKVGLVVEGGGMRGVVSGAALQAMHDLGLRNAFDAVYGSSAGAINATYFLSGQRDGVSIYTEEIANQQFIDLRRLFKKDQAPALDLGYLLNVMHHKRPLDWEAVLKSDVPLKVVASCLDTLQPIILEDFTSAQDLEICLRASANVPEVAGRPIEHRGRRLVDAAVFEPVPFRAAIADGCTHLVTLCSRPPFEGGRVAKIIDSLVSDAVKRFVMNPEYMRAAWMREMENNLLFGMTTDEMLMRGLDRDSHQLPHFAGAHVYPVFPGAAAMAISPLCTDVPLLQAGLEEGRAMVTRVFAPAAAAESSAAPSTVAAGASTLAA</sequence>
<feature type="domain" description="PNPLA" evidence="5">
    <location>
        <begin position="170"/>
        <end position="340"/>
    </location>
</feature>
<name>A0ABR2YM31_9CHLO</name>
<dbReference type="Pfam" id="PF01734">
    <property type="entry name" value="Patatin"/>
    <property type="match status" value="1"/>
</dbReference>
<keyword evidence="2 3" id="KW-0442">Lipid degradation</keyword>
<evidence type="ECO:0000256" key="4">
    <source>
        <dbReference type="SAM" id="MobiDB-lite"/>
    </source>
</evidence>
<dbReference type="EC" id="3.1.1.-" evidence="3"/>
<evidence type="ECO:0000256" key="1">
    <source>
        <dbReference type="ARBA" id="ARBA00023098"/>
    </source>
</evidence>
<comment type="function">
    <text evidence="3">Lipolytic acyl hydrolase (LAH).</text>
</comment>
<proteinExistence type="inferred from homology"/>
<feature type="region of interest" description="Disordered" evidence="4">
    <location>
        <begin position="25"/>
        <end position="48"/>
    </location>
</feature>
<feature type="active site" description="Proton acceptor" evidence="2">
    <location>
        <position position="327"/>
    </location>
</feature>
<feature type="short sequence motif" description="GXSXG" evidence="2">
    <location>
        <begin position="203"/>
        <end position="207"/>
    </location>
</feature>
<evidence type="ECO:0000256" key="2">
    <source>
        <dbReference type="PROSITE-ProRule" id="PRU01161"/>
    </source>
</evidence>
<dbReference type="Gene3D" id="3.40.1090.10">
    <property type="entry name" value="Cytosolic phospholipase A2 catalytic domain"/>
    <property type="match status" value="1"/>
</dbReference>
<dbReference type="InterPro" id="IPR002641">
    <property type="entry name" value="PNPLA_dom"/>
</dbReference>